<keyword evidence="4" id="KW-0963">Cytoplasm</keyword>
<dbReference type="SUPFAM" id="SSF46785">
    <property type="entry name" value="Winged helix' DNA-binding domain"/>
    <property type="match status" value="1"/>
</dbReference>
<dbReference type="PANTHER" id="PTHR30126:SF25">
    <property type="entry name" value="HTH-TYPE TRANSCRIPTIONAL REGULATOR METR"/>
    <property type="match status" value="1"/>
</dbReference>
<evidence type="ECO:0000256" key="5">
    <source>
        <dbReference type="ARBA" id="ARBA00022491"/>
    </source>
</evidence>
<keyword evidence="10" id="KW-0804">Transcription</keyword>
<keyword evidence="11" id="KW-0486">Methionine biosynthesis</keyword>
<dbReference type="Gene3D" id="1.10.10.10">
    <property type="entry name" value="Winged helix-like DNA-binding domain superfamily/Winged helix DNA-binding domain"/>
    <property type="match status" value="1"/>
</dbReference>
<dbReference type="SUPFAM" id="SSF53850">
    <property type="entry name" value="Periplasmic binding protein-like II"/>
    <property type="match status" value="1"/>
</dbReference>
<keyword evidence="8" id="KW-0238">DNA-binding</keyword>
<comment type="subcellular location">
    <subcellularLocation>
        <location evidence="1">Cytoplasm</location>
    </subcellularLocation>
</comment>
<protein>
    <recommendedName>
        <fullName evidence="3">HTH-type transcriptional regulator MetR</fullName>
    </recommendedName>
</protein>
<evidence type="ECO:0000256" key="7">
    <source>
        <dbReference type="ARBA" id="ARBA00023015"/>
    </source>
</evidence>
<proteinExistence type="inferred from homology"/>
<dbReference type="OrthoDB" id="155872at2"/>
<dbReference type="PRINTS" id="PR00039">
    <property type="entry name" value="HTHLYSR"/>
</dbReference>
<dbReference type="Gene3D" id="3.40.190.10">
    <property type="entry name" value="Periplasmic binding protein-like II"/>
    <property type="match status" value="1"/>
</dbReference>
<keyword evidence="14" id="KW-1185">Reference proteome</keyword>
<dbReference type="InterPro" id="IPR037406">
    <property type="entry name" value="MetR_PBP2"/>
</dbReference>
<dbReference type="KEGG" id="kak:Kalk_19335"/>
<dbReference type="CDD" id="cd08441">
    <property type="entry name" value="PBP2_MetR"/>
    <property type="match status" value="1"/>
</dbReference>
<evidence type="ECO:0000256" key="6">
    <source>
        <dbReference type="ARBA" id="ARBA00022605"/>
    </source>
</evidence>
<evidence type="ECO:0000313" key="13">
    <source>
        <dbReference type="EMBL" id="AUM14448.1"/>
    </source>
</evidence>
<evidence type="ECO:0000256" key="3">
    <source>
        <dbReference type="ARBA" id="ARBA00019365"/>
    </source>
</evidence>
<dbReference type="GO" id="GO:0009086">
    <property type="term" value="P:methionine biosynthetic process"/>
    <property type="evidence" value="ECO:0007669"/>
    <property type="project" value="UniProtKB-KW"/>
</dbReference>
<keyword evidence="6" id="KW-0028">Amino-acid biosynthesis</keyword>
<dbReference type="Proteomes" id="UP000235116">
    <property type="component" value="Chromosome"/>
</dbReference>
<accession>A0A2K9LQ46</accession>
<dbReference type="RefSeq" id="WP_101895822.1">
    <property type="nucleotide sequence ID" value="NZ_CP022684.1"/>
</dbReference>
<evidence type="ECO:0000256" key="1">
    <source>
        <dbReference type="ARBA" id="ARBA00004496"/>
    </source>
</evidence>
<dbReference type="InterPro" id="IPR036390">
    <property type="entry name" value="WH_DNA-bd_sf"/>
</dbReference>
<dbReference type="Pfam" id="PF03466">
    <property type="entry name" value="LysR_substrate"/>
    <property type="match status" value="1"/>
</dbReference>
<evidence type="ECO:0000256" key="4">
    <source>
        <dbReference type="ARBA" id="ARBA00022490"/>
    </source>
</evidence>
<dbReference type="Pfam" id="PF00126">
    <property type="entry name" value="HTH_1"/>
    <property type="match status" value="1"/>
</dbReference>
<evidence type="ECO:0000259" key="12">
    <source>
        <dbReference type="PROSITE" id="PS50931"/>
    </source>
</evidence>
<dbReference type="PROSITE" id="PS50931">
    <property type="entry name" value="HTH_LYSR"/>
    <property type="match status" value="1"/>
</dbReference>
<dbReference type="GO" id="GO:0005737">
    <property type="term" value="C:cytoplasm"/>
    <property type="evidence" value="ECO:0007669"/>
    <property type="project" value="UniProtKB-SubCell"/>
</dbReference>
<dbReference type="EMBL" id="CP022684">
    <property type="protein sequence ID" value="AUM14448.1"/>
    <property type="molecule type" value="Genomic_DNA"/>
</dbReference>
<gene>
    <name evidence="13" type="ORF">Kalk_19335</name>
</gene>
<dbReference type="PANTHER" id="PTHR30126">
    <property type="entry name" value="HTH-TYPE TRANSCRIPTIONAL REGULATOR"/>
    <property type="match status" value="1"/>
</dbReference>
<evidence type="ECO:0000256" key="10">
    <source>
        <dbReference type="ARBA" id="ARBA00023163"/>
    </source>
</evidence>
<comment type="similarity">
    <text evidence="2">Belongs to the LysR transcriptional regulatory family.</text>
</comment>
<dbReference type="InterPro" id="IPR005119">
    <property type="entry name" value="LysR_subst-bd"/>
</dbReference>
<evidence type="ECO:0000256" key="9">
    <source>
        <dbReference type="ARBA" id="ARBA00023159"/>
    </source>
</evidence>
<organism evidence="13 14">
    <name type="scientific">Ketobacter alkanivorans</name>
    <dbReference type="NCBI Taxonomy" id="1917421"/>
    <lineage>
        <taxon>Bacteria</taxon>
        <taxon>Pseudomonadati</taxon>
        <taxon>Pseudomonadota</taxon>
        <taxon>Gammaproteobacteria</taxon>
        <taxon>Pseudomonadales</taxon>
        <taxon>Ketobacteraceae</taxon>
        <taxon>Ketobacter</taxon>
    </lineage>
</organism>
<dbReference type="InterPro" id="IPR036388">
    <property type="entry name" value="WH-like_DNA-bd_sf"/>
</dbReference>
<feature type="domain" description="HTH lysR-type" evidence="12">
    <location>
        <begin position="4"/>
        <end position="61"/>
    </location>
</feature>
<name>A0A2K9LQ46_9GAMM</name>
<keyword evidence="5" id="KW-0678">Repressor</keyword>
<dbReference type="GO" id="GO:0000976">
    <property type="term" value="F:transcription cis-regulatory region binding"/>
    <property type="evidence" value="ECO:0007669"/>
    <property type="project" value="TreeGrafter"/>
</dbReference>
<dbReference type="InterPro" id="IPR000847">
    <property type="entry name" value="LysR_HTH_N"/>
</dbReference>
<sequence>MARIEVKHLRTLSALRDCGSLVDAAQQVHLTQSALSHQLKELEDRLGQPVVIRKSKPIKFTKSGERLLQLADQMLPAVEQAEQDIVRMAEGKQGRLHIAIECHSCFDWLMPTIDEYREDWPDVEIDLISGFNFDPLPALARAELDLVITSDPQNLPGIRYVPLFQYEALLCVAKDHDLAKKPVITPQDLATETLITYPVEHSRLDVFKYFLLPANVLPTHIRTAELTIMIIQLVASGRGVCALPNWGITDYLEKGYVVARSLGEDGIWTNLYAAIRDDHADAPYMEEFINTARECSQRNLRGILEPEEF</sequence>
<reference evidence="14" key="1">
    <citation type="submission" date="2017-08" db="EMBL/GenBank/DDBJ databases">
        <title>Direct submision.</title>
        <authorList>
            <person name="Kim S.-J."/>
            <person name="Rhee S.-K."/>
        </authorList>
    </citation>
    <scope>NUCLEOTIDE SEQUENCE [LARGE SCALE GENOMIC DNA]</scope>
    <source>
        <strain evidence="14">GI5</strain>
    </source>
</reference>
<evidence type="ECO:0000256" key="11">
    <source>
        <dbReference type="ARBA" id="ARBA00023167"/>
    </source>
</evidence>
<keyword evidence="9" id="KW-0010">Activator</keyword>
<evidence type="ECO:0000313" key="14">
    <source>
        <dbReference type="Proteomes" id="UP000235116"/>
    </source>
</evidence>
<dbReference type="GO" id="GO:0003700">
    <property type="term" value="F:DNA-binding transcription factor activity"/>
    <property type="evidence" value="ECO:0007669"/>
    <property type="project" value="InterPro"/>
</dbReference>
<dbReference type="AlphaFoldDB" id="A0A2K9LQ46"/>
<evidence type="ECO:0000256" key="8">
    <source>
        <dbReference type="ARBA" id="ARBA00023125"/>
    </source>
</evidence>
<evidence type="ECO:0000256" key="2">
    <source>
        <dbReference type="ARBA" id="ARBA00009437"/>
    </source>
</evidence>
<keyword evidence="7" id="KW-0805">Transcription regulation</keyword>